<comment type="caution">
    <text evidence="4">The sequence shown here is derived from an EMBL/GenBank/DDBJ whole genome shotgun (WGS) entry which is preliminary data.</text>
</comment>
<dbReference type="UniPathway" id="UPA00148"/>
<dbReference type="NCBIfam" id="TIGR00715">
    <property type="entry name" value="precor6x_red"/>
    <property type="match status" value="1"/>
</dbReference>
<dbReference type="Pfam" id="PF02571">
    <property type="entry name" value="CbiJ"/>
    <property type="match status" value="1"/>
</dbReference>
<dbReference type="Proteomes" id="UP000021053">
    <property type="component" value="Unassembled WGS sequence"/>
</dbReference>
<gene>
    <name evidence="4" type="ORF">CryarDRAFT_0815</name>
</gene>
<keyword evidence="3" id="KW-0560">Oxidoreductase</keyword>
<accession>A0A010YHN9</accession>
<dbReference type="OrthoDB" id="5183775at2"/>
<evidence type="ECO:0000256" key="2">
    <source>
        <dbReference type="ARBA" id="ARBA00022573"/>
    </source>
</evidence>
<dbReference type="RefSeq" id="WP_035848540.1">
    <property type="nucleotide sequence ID" value="NZ_KK073874.1"/>
</dbReference>
<evidence type="ECO:0000313" key="5">
    <source>
        <dbReference type="Proteomes" id="UP000021053"/>
    </source>
</evidence>
<dbReference type="PANTHER" id="PTHR36925">
    <property type="entry name" value="COBALT-PRECORRIN-6A REDUCTASE"/>
    <property type="match status" value="1"/>
</dbReference>
<dbReference type="PANTHER" id="PTHR36925:SF1">
    <property type="entry name" value="COBALT-PRECORRIN-6A REDUCTASE"/>
    <property type="match status" value="1"/>
</dbReference>
<dbReference type="GO" id="GO:0009236">
    <property type="term" value="P:cobalamin biosynthetic process"/>
    <property type="evidence" value="ECO:0007669"/>
    <property type="project" value="UniProtKB-UniPathway"/>
</dbReference>
<sequence>MSRVLILGGTGDARRLASLLIGGHDVVSSLAGRVRSPLLPPGEVRIGGFGGVDGLAAYLPGFDAVIDATHPFAARMTAHAVEACARVGVPLAVLRRPGWDEEPGDRWVRVPSVADAAEALSPGQRVFLTTGVRGLDAFAGGDQWFLIRCVDPPSVPLPPRSSVLLARGPFAYADELALLREHSIDVVVTKDSGGRATYPKLEAARTLGLPVVMITRPVLPPSASTVGTPEAAARWLESQAG</sequence>
<dbReference type="GO" id="GO:0016994">
    <property type="term" value="F:precorrin-6A reductase activity"/>
    <property type="evidence" value="ECO:0007669"/>
    <property type="project" value="InterPro"/>
</dbReference>
<dbReference type="InterPro" id="IPR003723">
    <property type="entry name" value="Precorrin-6x_reduct"/>
</dbReference>
<dbReference type="PATRIC" id="fig|927661.3.peg.803"/>
<reference evidence="4 5" key="1">
    <citation type="submission" date="2013-07" db="EMBL/GenBank/DDBJ databases">
        <authorList>
            <consortium name="DOE Joint Genome Institute"/>
            <person name="Eisen J."/>
            <person name="Huntemann M."/>
            <person name="Han J."/>
            <person name="Chen A."/>
            <person name="Kyrpides N."/>
            <person name="Mavromatis K."/>
            <person name="Markowitz V."/>
            <person name="Palaniappan K."/>
            <person name="Ivanova N."/>
            <person name="Schaumberg A."/>
            <person name="Pati A."/>
            <person name="Liolios K."/>
            <person name="Nordberg H.P."/>
            <person name="Cantor M.N."/>
            <person name="Hua S.X."/>
            <person name="Woyke T."/>
        </authorList>
    </citation>
    <scope>NUCLEOTIDE SEQUENCE [LARGE SCALE GENOMIC DNA]</scope>
    <source>
        <strain evidence="4 5">DSM 44712</strain>
    </source>
</reference>
<comment type="pathway">
    <text evidence="1">Cofactor biosynthesis; adenosylcobalamin biosynthesis.</text>
</comment>
<dbReference type="PROSITE" id="PS51014">
    <property type="entry name" value="COBK_CBIJ"/>
    <property type="match status" value="1"/>
</dbReference>
<organism evidence="4 5">
    <name type="scientific">Cryptosporangium arvum DSM 44712</name>
    <dbReference type="NCBI Taxonomy" id="927661"/>
    <lineage>
        <taxon>Bacteria</taxon>
        <taxon>Bacillati</taxon>
        <taxon>Actinomycetota</taxon>
        <taxon>Actinomycetes</taxon>
        <taxon>Cryptosporangiales</taxon>
        <taxon>Cryptosporangiaceae</taxon>
        <taxon>Cryptosporangium</taxon>
    </lineage>
</organism>
<keyword evidence="5" id="KW-1185">Reference proteome</keyword>
<proteinExistence type="predicted"/>
<dbReference type="HOGENOM" id="CLU_068627_1_0_11"/>
<keyword evidence="2" id="KW-0169">Cobalamin biosynthesis</keyword>
<protein>
    <submittedName>
        <fullName evidence="4">Precorrin-6x reductase</fullName>
    </submittedName>
</protein>
<dbReference type="NCBIfam" id="NF005968">
    <property type="entry name" value="PRK08057.1-2"/>
    <property type="match status" value="1"/>
</dbReference>
<dbReference type="EMBL" id="JFBT01000001">
    <property type="protein sequence ID" value="EXG79770.1"/>
    <property type="molecule type" value="Genomic_DNA"/>
</dbReference>
<evidence type="ECO:0000256" key="1">
    <source>
        <dbReference type="ARBA" id="ARBA00004953"/>
    </source>
</evidence>
<dbReference type="AlphaFoldDB" id="A0A010YHN9"/>
<name>A0A010YHN9_9ACTN</name>
<evidence type="ECO:0000313" key="4">
    <source>
        <dbReference type="EMBL" id="EXG79770.1"/>
    </source>
</evidence>
<evidence type="ECO:0000256" key="3">
    <source>
        <dbReference type="ARBA" id="ARBA00023002"/>
    </source>
</evidence>